<proteinExistence type="predicted"/>
<accession>A0A820ELM5</accession>
<gene>
    <name evidence="1" type="ORF">OTI717_LOCUS40410</name>
</gene>
<dbReference type="EMBL" id="CAJOAX010032294">
    <property type="protein sequence ID" value="CAF4250591.1"/>
    <property type="molecule type" value="Genomic_DNA"/>
</dbReference>
<feature type="non-terminal residue" evidence="1">
    <location>
        <position position="1"/>
    </location>
</feature>
<evidence type="ECO:0000313" key="2">
    <source>
        <dbReference type="Proteomes" id="UP000663823"/>
    </source>
</evidence>
<reference evidence="1" key="1">
    <citation type="submission" date="2021-02" db="EMBL/GenBank/DDBJ databases">
        <authorList>
            <person name="Nowell W R."/>
        </authorList>
    </citation>
    <scope>NUCLEOTIDE SEQUENCE</scope>
</reference>
<comment type="caution">
    <text evidence="1">The sequence shown here is derived from an EMBL/GenBank/DDBJ whole genome shotgun (WGS) entry which is preliminary data.</text>
</comment>
<organism evidence="1 2">
    <name type="scientific">Rotaria sordida</name>
    <dbReference type="NCBI Taxonomy" id="392033"/>
    <lineage>
        <taxon>Eukaryota</taxon>
        <taxon>Metazoa</taxon>
        <taxon>Spiralia</taxon>
        <taxon>Gnathifera</taxon>
        <taxon>Rotifera</taxon>
        <taxon>Eurotatoria</taxon>
        <taxon>Bdelloidea</taxon>
        <taxon>Philodinida</taxon>
        <taxon>Philodinidae</taxon>
        <taxon>Rotaria</taxon>
    </lineage>
</organism>
<evidence type="ECO:0000313" key="1">
    <source>
        <dbReference type="EMBL" id="CAF4250591.1"/>
    </source>
</evidence>
<protein>
    <submittedName>
        <fullName evidence="1">Uncharacterized protein</fullName>
    </submittedName>
</protein>
<dbReference type="AlphaFoldDB" id="A0A820ELM5"/>
<name>A0A820ELM5_9BILA</name>
<sequence length="30" mass="3640">KALLEILLILFKYPIKVKVNRQCLIDRNKR</sequence>
<dbReference type="Proteomes" id="UP000663823">
    <property type="component" value="Unassembled WGS sequence"/>
</dbReference>